<dbReference type="Pfam" id="PF19560">
    <property type="entry name" value="DUF6082"/>
    <property type="match status" value="1"/>
</dbReference>
<evidence type="ECO:0000313" key="1">
    <source>
        <dbReference type="EMBL" id="GHG06588.1"/>
    </source>
</evidence>
<name>A0A919BQJ0_STRFL</name>
<evidence type="ECO:0000313" key="2">
    <source>
        <dbReference type="Proteomes" id="UP000632849"/>
    </source>
</evidence>
<reference evidence="1" key="1">
    <citation type="journal article" date="2014" name="Int. J. Syst. Evol. Microbiol.">
        <title>Complete genome sequence of Corynebacterium casei LMG S-19264T (=DSM 44701T), isolated from a smear-ripened cheese.</title>
        <authorList>
            <consortium name="US DOE Joint Genome Institute (JGI-PGF)"/>
            <person name="Walter F."/>
            <person name="Albersmeier A."/>
            <person name="Kalinowski J."/>
            <person name="Ruckert C."/>
        </authorList>
    </citation>
    <scope>NUCLEOTIDE SEQUENCE</scope>
    <source>
        <strain evidence="1">JCM 4122</strain>
    </source>
</reference>
<proteinExistence type="predicted"/>
<accession>A0A919BQJ0</accession>
<sequence length="183" mass="20702">MKLSHAIAFAAGATVFASLGAERRHQERQDLADKHHREAIQRAAERHGEEAALSRLQHQQRLQLGVAALHQRLLADIATDPQHQEIWAKDDRSAEQMAEYVRVNRQISLTQTVYELGLCDLDELGVRARALMERPAVRPFWTATRDFRSQESQGPESREFVEVLDYAHVTISAQTSEKTPADA</sequence>
<comment type="caution">
    <text evidence="1">The sequence shown here is derived from an EMBL/GenBank/DDBJ whole genome shotgun (WGS) entry which is preliminary data.</text>
</comment>
<evidence type="ECO:0008006" key="3">
    <source>
        <dbReference type="Google" id="ProtNLM"/>
    </source>
</evidence>
<dbReference type="InterPro" id="IPR045728">
    <property type="entry name" value="DUF6082"/>
</dbReference>
<protein>
    <recommendedName>
        <fullName evidence="3">Secreted protein</fullName>
    </recommendedName>
</protein>
<dbReference type="EMBL" id="BNBE01000002">
    <property type="protein sequence ID" value="GHG06588.1"/>
    <property type="molecule type" value="Genomic_DNA"/>
</dbReference>
<keyword evidence="2" id="KW-1185">Reference proteome</keyword>
<reference evidence="1" key="2">
    <citation type="submission" date="2020-09" db="EMBL/GenBank/DDBJ databases">
        <authorList>
            <person name="Sun Q."/>
            <person name="Ohkuma M."/>
        </authorList>
    </citation>
    <scope>NUCLEOTIDE SEQUENCE</scope>
    <source>
        <strain evidence="1">JCM 4122</strain>
    </source>
</reference>
<gene>
    <name evidence="1" type="ORF">GCM10017667_42300</name>
</gene>
<dbReference type="AlphaFoldDB" id="A0A919BQJ0"/>
<dbReference type="RefSeq" id="WP_190042585.1">
    <property type="nucleotide sequence ID" value="NZ_BNBE01000002.1"/>
</dbReference>
<organism evidence="1 2">
    <name type="scientific">Streptomyces filamentosus</name>
    <name type="common">Streptomyces roseosporus</name>
    <dbReference type="NCBI Taxonomy" id="67294"/>
    <lineage>
        <taxon>Bacteria</taxon>
        <taxon>Bacillati</taxon>
        <taxon>Actinomycetota</taxon>
        <taxon>Actinomycetes</taxon>
        <taxon>Kitasatosporales</taxon>
        <taxon>Streptomycetaceae</taxon>
        <taxon>Streptomyces</taxon>
    </lineage>
</organism>
<dbReference type="Proteomes" id="UP000632849">
    <property type="component" value="Unassembled WGS sequence"/>
</dbReference>